<name>A0ABQ0A4Q8_9GAMM</name>
<dbReference type="RefSeq" id="WP_353301525.1">
    <property type="nucleotide sequence ID" value="NZ_BAABWN010000001.1"/>
</dbReference>
<protein>
    <recommendedName>
        <fullName evidence="11">Amine dehydrogenase</fullName>
    </recommendedName>
</protein>
<evidence type="ECO:0000256" key="2">
    <source>
        <dbReference type="ARBA" id="ARBA00010548"/>
    </source>
</evidence>
<dbReference type="Pfam" id="PF06433">
    <property type="entry name" value="Me-amine-dh_H"/>
    <property type="match status" value="1"/>
</dbReference>
<comment type="similarity">
    <text evidence="2">Belongs to the aromatic amine dehydrogenase heavy chain family.</text>
</comment>
<feature type="signal peptide" evidence="8">
    <location>
        <begin position="1"/>
        <end position="22"/>
    </location>
</feature>
<organism evidence="9 10">
    <name type="scientific">Sessilibacter corallicola</name>
    <dbReference type="NCBI Taxonomy" id="2904075"/>
    <lineage>
        <taxon>Bacteria</taxon>
        <taxon>Pseudomonadati</taxon>
        <taxon>Pseudomonadota</taxon>
        <taxon>Gammaproteobacteria</taxon>
        <taxon>Cellvibrionales</taxon>
        <taxon>Cellvibrionaceae</taxon>
        <taxon>Sessilibacter</taxon>
    </lineage>
</organism>
<comment type="subcellular location">
    <subcellularLocation>
        <location evidence="1">Periplasm</location>
    </subcellularLocation>
</comment>
<evidence type="ECO:0000256" key="3">
    <source>
        <dbReference type="ARBA" id="ARBA00022448"/>
    </source>
</evidence>
<dbReference type="Gene3D" id="2.130.10.10">
    <property type="entry name" value="YVTN repeat-like/Quinoprotein amine dehydrogenase"/>
    <property type="match status" value="1"/>
</dbReference>
<keyword evidence="3" id="KW-0813">Transport</keyword>
<comment type="caution">
    <text evidence="9">The sequence shown here is derived from an EMBL/GenBank/DDBJ whole genome shotgun (WGS) entry which is preliminary data.</text>
</comment>
<evidence type="ECO:0000256" key="8">
    <source>
        <dbReference type="SAM" id="SignalP"/>
    </source>
</evidence>
<proteinExistence type="inferred from homology"/>
<sequence length="383" mass="42479">MSLRVRCICIFGLWILTALARAELSPEPIPSVKTLPSDYPDTWIFAHDANFQSLVTGKVIVLDVAAETNEYKGMIDAAQMASFIESKHQPLLYVAESFYDRSTRGKRTDVVTIYDKSTLAIVGEIPIANNHRAQIVLNKNAMQLIDDDKFLLVYGFTPAQSVIVIDTEQRKVVNEISTAGCAMAYPAGKRGFMSLCSDGGALAIQIDDSGKEIERHTVASFFSVDDDPLFDKAVYMDQTAYFVSYLGRVQGIDLSGSVPKLLDTWSLVSDEEAEQNWRPGGWQITAADNDNNLYVIMHENGYNGSHKFGGEQVWVFDTKTQKKISTVSLNKNAFAIEMTNSKQPYLTVTNVEMGMDIYSASGEFLKYINVGDAAMPIMLHAVR</sequence>
<evidence type="ECO:0000256" key="7">
    <source>
        <dbReference type="ARBA" id="ARBA00023002"/>
    </source>
</evidence>
<keyword evidence="6" id="KW-0249">Electron transport</keyword>
<evidence type="ECO:0008006" key="11">
    <source>
        <dbReference type="Google" id="ProtNLM"/>
    </source>
</evidence>
<evidence type="ECO:0000313" key="9">
    <source>
        <dbReference type="EMBL" id="GAA6166642.1"/>
    </source>
</evidence>
<evidence type="ECO:0000313" key="10">
    <source>
        <dbReference type="Proteomes" id="UP001465153"/>
    </source>
</evidence>
<gene>
    <name evidence="9" type="ORF">NBRC116591_04520</name>
</gene>
<evidence type="ECO:0000256" key="5">
    <source>
        <dbReference type="ARBA" id="ARBA00022764"/>
    </source>
</evidence>
<keyword evidence="5" id="KW-0574">Periplasm</keyword>
<dbReference type="InterPro" id="IPR015943">
    <property type="entry name" value="WD40/YVTN_repeat-like_dom_sf"/>
</dbReference>
<evidence type="ECO:0000256" key="1">
    <source>
        <dbReference type="ARBA" id="ARBA00004418"/>
    </source>
</evidence>
<evidence type="ECO:0000256" key="4">
    <source>
        <dbReference type="ARBA" id="ARBA00022729"/>
    </source>
</evidence>
<accession>A0ABQ0A4Q8</accession>
<evidence type="ECO:0000256" key="6">
    <source>
        <dbReference type="ARBA" id="ARBA00022982"/>
    </source>
</evidence>
<dbReference type="SUPFAM" id="SSF50969">
    <property type="entry name" value="YVTN repeat-like/Quinoprotein amine dehydrogenase"/>
    <property type="match status" value="1"/>
</dbReference>
<feature type="chain" id="PRO_5047320243" description="Amine dehydrogenase" evidence="8">
    <location>
        <begin position="23"/>
        <end position="383"/>
    </location>
</feature>
<dbReference type="Proteomes" id="UP001465153">
    <property type="component" value="Unassembled WGS sequence"/>
</dbReference>
<reference evidence="9 10" key="1">
    <citation type="submission" date="2024-04" db="EMBL/GenBank/DDBJ databases">
        <title>Draft genome sequence of Sessilibacter corallicola NBRC 116591.</title>
        <authorList>
            <person name="Miyakawa T."/>
            <person name="Kusuya Y."/>
            <person name="Miura T."/>
        </authorList>
    </citation>
    <scope>NUCLEOTIDE SEQUENCE [LARGE SCALE GENOMIC DNA]</scope>
    <source>
        <strain evidence="9 10">KU-00831-HH</strain>
    </source>
</reference>
<dbReference type="EMBL" id="BAABWN010000001">
    <property type="protein sequence ID" value="GAA6166642.1"/>
    <property type="molecule type" value="Genomic_DNA"/>
</dbReference>
<keyword evidence="10" id="KW-1185">Reference proteome</keyword>
<keyword evidence="4 8" id="KW-0732">Signal</keyword>
<dbReference type="InterPro" id="IPR009451">
    <property type="entry name" value="Metamine_DH_Hvc"/>
</dbReference>
<dbReference type="InterPro" id="IPR011044">
    <property type="entry name" value="Quino_amine_DH_bsu"/>
</dbReference>
<keyword evidence="7" id="KW-0560">Oxidoreductase</keyword>